<evidence type="ECO:0000313" key="1">
    <source>
        <dbReference type="EMBL" id="MFB9991613.1"/>
    </source>
</evidence>
<dbReference type="InterPro" id="IPR016024">
    <property type="entry name" value="ARM-type_fold"/>
</dbReference>
<dbReference type="RefSeq" id="WP_380006955.1">
    <property type="nucleotide sequence ID" value="NZ_JBHLYR010000021.1"/>
</dbReference>
<comment type="caution">
    <text evidence="1">The sequence shown here is derived from an EMBL/GenBank/DDBJ whole genome shotgun (WGS) entry which is preliminary data.</text>
</comment>
<evidence type="ECO:0000313" key="2">
    <source>
        <dbReference type="Proteomes" id="UP001589733"/>
    </source>
</evidence>
<dbReference type="SUPFAM" id="SSF48371">
    <property type="entry name" value="ARM repeat"/>
    <property type="match status" value="1"/>
</dbReference>
<proteinExistence type="predicted"/>
<organism evidence="1 2">
    <name type="scientific">Deinococcus oregonensis</name>
    <dbReference type="NCBI Taxonomy" id="1805970"/>
    <lineage>
        <taxon>Bacteria</taxon>
        <taxon>Thermotogati</taxon>
        <taxon>Deinococcota</taxon>
        <taxon>Deinococci</taxon>
        <taxon>Deinococcales</taxon>
        <taxon>Deinococcaceae</taxon>
        <taxon>Deinococcus</taxon>
    </lineage>
</organism>
<name>A0ABV6AZM5_9DEIO</name>
<gene>
    <name evidence="1" type="ORF">ACFFLM_06490</name>
</gene>
<protein>
    <recommendedName>
        <fullName evidence="3">HEAT repeat domain-containing protein</fullName>
    </recommendedName>
</protein>
<sequence>MVPNEWYGAARMMKAAGVDQFNLPERLESMDPAHREHLSRMYAPQQVMLEQHVEDLRFTEGFLRGRGWSAVLEEDLLLQLPLSAEGFRSFSLPPTQEVTDLRRLEHLRDNSPVAVTQQLAALARIRLGAPRNGTDAHRALEALHSPDTPLRDEAALTLGNWRFTAAHSFAAQPGELRDALLDVYRRRPEEQTAHAEAGLGLTLLSAQYANVQSVFISPETLVPLLASENPDLAFGAALALKQLDILSANLRLSERQYAAALVLAREGVVDPLVGVIPELEPHQQDRVLGLLRYTVGAVPALHDVLVSLLGQAEVQRVAAQLLLLEGRPEDMLRLIDTDPSLAQAVLENPILSSREVEQVCIRLLERGKFSLSGLSVLKELSESGKLSDSFVPDVFFRMDNAGQQELFSLARIQLGLRGDAILHRFLWTLVEGDLPELTRERAWGTLASWYGEYGKEMTFSAQGVQQFFGDLKTFLDRLCWVLEHPKLLIGFSSYHFLNVLHEVNNDVLAAVSAHTTEGFMQALWYLAQDADAYAPHRAASVLLLGQLTRSAEEGSIWRQRLSLFLDDQDLPSEVQRAVLMALYPKAQDRIALAASLRMTLENLTTYAERSGPANLLYQLEQLD</sequence>
<accession>A0ABV6AZM5</accession>
<dbReference type="Proteomes" id="UP001589733">
    <property type="component" value="Unassembled WGS sequence"/>
</dbReference>
<keyword evidence="2" id="KW-1185">Reference proteome</keyword>
<reference evidence="1 2" key="1">
    <citation type="submission" date="2024-09" db="EMBL/GenBank/DDBJ databases">
        <authorList>
            <person name="Sun Q."/>
            <person name="Mori K."/>
        </authorList>
    </citation>
    <scope>NUCLEOTIDE SEQUENCE [LARGE SCALE GENOMIC DNA]</scope>
    <source>
        <strain evidence="1 2">JCM 13503</strain>
    </source>
</reference>
<evidence type="ECO:0008006" key="3">
    <source>
        <dbReference type="Google" id="ProtNLM"/>
    </source>
</evidence>
<dbReference type="EMBL" id="JBHLYR010000021">
    <property type="protein sequence ID" value="MFB9991613.1"/>
    <property type="molecule type" value="Genomic_DNA"/>
</dbReference>